<reference evidence="3" key="1">
    <citation type="submission" date="2022-11" db="UniProtKB">
        <authorList>
            <consortium name="WormBaseParasite"/>
        </authorList>
    </citation>
    <scope>IDENTIFICATION</scope>
</reference>
<protein>
    <submittedName>
        <fullName evidence="3">Uncharacterized protein</fullName>
    </submittedName>
</protein>
<organism evidence="2 3">
    <name type="scientific">Ditylenchus dipsaci</name>
    <dbReference type="NCBI Taxonomy" id="166011"/>
    <lineage>
        <taxon>Eukaryota</taxon>
        <taxon>Metazoa</taxon>
        <taxon>Ecdysozoa</taxon>
        <taxon>Nematoda</taxon>
        <taxon>Chromadorea</taxon>
        <taxon>Rhabditida</taxon>
        <taxon>Tylenchina</taxon>
        <taxon>Tylenchomorpha</taxon>
        <taxon>Sphaerularioidea</taxon>
        <taxon>Anguinidae</taxon>
        <taxon>Anguininae</taxon>
        <taxon>Ditylenchus</taxon>
    </lineage>
</organism>
<keyword evidence="2" id="KW-1185">Reference proteome</keyword>
<evidence type="ECO:0000256" key="1">
    <source>
        <dbReference type="SAM" id="MobiDB-lite"/>
    </source>
</evidence>
<name>A0A915CZ20_9BILA</name>
<sequence length="294" mass="32939">MSEKENASNKQGILPNPGSANVSIKDSNEKQVEPANHTAAAECEIKRIDGSKRDDFANDPSPDEKSANQSQYEPKDADDESHQNQSSVSLEAQSKSSSPEAKTQMERTQAVGRNWIFVESGTDPEQSRLIERKKFVWLSEGITVAEIMDKVEDSNILKLPILMLNENVSKMHDKVTEVTEGIASLSYRLDVFLGRDKDSISTKFEQVCGQLMEKELERKFEHSHDFICTFENNCGNEELDLCSFDTSKDPAYIMIECTLALMSSDKLQKCVRKRKAVANQFKVTVKSIQAISCA</sequence>
<dbReference type="Proteomes" id="UP000887574">
    <property type="component" value="Unplaced"/>
</dbReference>
<feature type="compositionally biased region" description="Basic and acidic residues" evidence="1">
    <location>
        <begin position="43"/>
        <end position="66"/>
    </location>
</feature>
<dbReference type="AlphaFoldDB" id="A0A915CZ20"/>
<evidence type="ECO:0000313" key="3">
    <source>
        <dbReference type="WBParaSite" id="jg13773"/>
    </source>
</evidence>
<proteinExistence type="predicted"/>
<accession>A0A915CZ20</accession>
<feature type="region of interest" description="Disordered" evidence="1">
    <location>
        <begin position="1"/>
        <end position="108"/>
    </location>
</feature>
<evidence type="ECO:0000313" key="2">
    <source>
        <dbReference type="Proteomes" id="UP000887574"/>
    </source>
</evidence>
<dbReference type="WBParaSite" id="jg13773">
    <property type="protein sequence ID" value="jg13773"/>
    <property type="gene ID" value="jg13773"/>
</dbReference>
<feature type="compositionally biased region" description="Polar residues" evidence="1">
    <location>
        <begin position="83"/>
        <end position="101"/>
    </location>
</feature>